<dbReference type="InterPro" id="IPR001138">
    <property type="entry name" value="Zn2Cys6_DnaBD"/>
</dbReference>
<dbReference type="AlphaFoldDB" id="A0A2T3B0A8"/>
<evidence type="ECO:0000256" key="2">
    <source>
        <dbReference type="ARBA" id="ARBA00023015"/>
    </source>
</evidence>
<reference evidence="7 8" key="1">
    <citation type="journal article" date="2018" name="New Phytol.">
        <title>Comparative genomics and transcriptomics depict ericoid mycorrhizal fungi as versatile saprotrophs and plant mutualists.</title>
        <authorList>
            <person name="Martino E."/>
            <person name="Morin E."/>
            <person name="Grelet G.A."/>
            <person name="Kuo A."/>
            <person name="Kohler A."/>
            <person name="Daghino S."/>
            <person name="Barry K.W."/>
            <person name="Cichocki N."/>
            <person name="Clum A."/>
            <person name="Dockter R.B."/>
            <person name="Hainaut M."/>
            <person name="Kuo R.C."/>
            <person name="LaButti K."/>
            <person name="Lindahl B.D."/>
            <person name="Lindquist E.A."/>
            <person name="Lipzen A."/>
            <person name="Khouja H.R."/>
            <person name="Magnuson J."/>
            <person name="Murat C."/>
            <person name="Ohm R.A."/>
            <person name="Singer S.W."/>
            <person name="Spatafora J.W."/>
            <person name="Wang M."/>
            <person name="Veneault-Fourrey C."/>
            <person name="Henrissat B."/>
            <person name="Grigoriev I.V."/>
            <person name="Martin F.M."/>
            <person name="Perotto S."/>
        </authorList>
    </citation>
    <scope>NUCLEOTIDE SEQUENCE [LARGE SCALE GENOMIC DNA]</scope>
    <source>
        <strain evidence="7 8">ATCC 22711</strain>
    </source>
</reference>
<feature type="domain" description="Zn(2)-C6 fungal-type" evidence="6">
    <location>
        <begin position="17"/>
        <end position="46"/>
    </location>
</feature>
<evidence type="ECO:0000313" key="7">
    <source>
        <dbReference type="EMBL" id="PSS16847.1"/>
    </source>
</evidence>
<sequence length="849" mass="92978">MTRPKVDPEKRQRTAQACDACKRRKQKCNGLQPCNTCSKRNSPCTYGTAESKPDEPQPSKRRMTDQYGSSLATSLNRTTEAKSQLPRSPYMPQTQQWVSKQELPAQTSNRPTEAGTSSIKGPAKQYDGVFVDHTLEEQENKKRGLDVPAPENQLLSRGTSTSGQDEEAIVESNPRLLEDPTGRVLYIGDSATLSFLQLIRTYVESVAGSGNPFIMDPRRLKIVENTITLPPNIRRTHLLPDRQTANVLVDSFFTNTNGLIEVFPRKAFFASLEKCYTDPLNVDPSWLCLLHLTFAIGLVMAAPQPGTPEDAIIQKLRSEVSIGSDGKVHPVDRAAVFYLDAKHLSDPSTGFEDAGFWSIQALTLISVYMLAVSKRNAAYAYSGMALRSAFALGLHRAETMVIFSRAEQTVRRNLWRSLYVLDRFLSASLGRPTAIRDSDCSGDPLISGEKPPFHQATFTSATDSTDGLGLEASVRSCRTIGVILDKVYSQRKISTKLAQGIADHCKGWPKTLDPSLHPSQSTRVNPADGIATLHVYLFHCHSVVLLTRPFFLFAMNKKEQERREIGAKQQGVGSRMDRFGEACVSASCQSITLVQQALEGGYLPRRNPFVIYFLFASALVVLSSQFSDLYPHVTPDSSVSNAINLMRYCAEHDPQASRLHFILTSFRNLVVQQRATVPQNLNPDTESQMRSQPMSLSNENNIPMGDVYLSSTTPGGTSAIPAPGQPPNSSISPHPLAPTDLPSPAQSSDKARDAKMDAPGLLDRLDGHSSWDTFFDLARSDGNESLGGDAEIDFEMLWQWPNSNGAGLTTPGGNGMTTPGGLGMPGIGPDVQSISDSAVPMYGFRTDVL</sequence>
<dbReference type="InterPro" id="IPR051127">
    <property type="entry name" value="Fungal_SecMet_Regulators"/>
</dbReference>
<dbReference type="SMART" id="SM00066">
    <property type="entry name" value="GAL4"/>
    <property type="match status" value="1"/>
</dbReference>
<accession>A0A2T3B0A8</accession>
<keyword evidence="2" id="KW-0805">Transcription regulation</keyword>
<evidence type="ECO:0000259" key="6">
    <source>
        <dbReference type="PROSITE" id="PS50048"/>
    </source>
</evidence>
<dbReference type="GO" id="GO:0006351">
    <property type="term" value="P:DNA-templated transcription"/>
    <property type="evidence" value="ECO:0007669"/>
    <property type="project" value="InterPro"/>
</dbReference>
<feature type="compositionally biased region" description="Basic and acidic residues" evidence="5">
    <location>
        <begin position="51"/>
        <end position="64"/>
    </location>
</feature>
<feature type="region of interest" description="Disordered" evidence="5">
    <location>
        <begin position="677"/>
        <end position="755"/>
    </location>
</feature>
<evidence type="ECO:0000256" key="3">
    <source>
        <dbReference type="ARBA" id="ARBA00023163"/>
    </source>
</evidence>
<proteinExistence type="predicted"/>
<dbReference type="CDD" id="cd12148">
    <property type="entry name" value="fungal_TF_MHR"/>
    <property type="match status" value="1"/>
</dbReference>
<dbReference type="Pfam" id="PF04082">
    <property type="entry name" value="Fungal_trans"/>
    <property type="match status" value="1"/>
</dbReference>
<feature type="compositionally biased region" description="Polar residues" evidence="5">
    <location>
        <begin position="677"/>
        <end position="701"/>
    </location>
</feature>
<evidence type="ECO:0000256" key="4">
    <source>
        <dbReference type="ARBA" id="ARBA00023242"/>
    </source>
</evidence>
<dbReference type="PROSITE" id="PS50048">
    <property type="entry name" value="ZN2_CY6_FUNGAL_2"/>
    <property type="match status" value="1"/>
</dbReference>
<feature type="region of interest" description="Disordered" evidence="5">
    <location>
        <begin position="27"/>
        <end position="124"/>
    </location>
</feature>
<dbReference type="PROSITE" id="PS00463">
    <property type="entry name" value="ZN2_CY6_FUNGAL_1"/>
    <property type="match status" value="1"/>
</dbReference>
<evidence type="ECO:0000256" key="1">
    <source>
        <dbReference type="ARBA" id="ARBA00022723"/>
    </source>
</evidence>
<dbReference type="SMART" id="SM00906">
    <property type="entry name" value="Fungal_trans"/>
    <property type="match status" value="1"/>
</dbReference>
<dbReference type="InParanoid" id="A0A2T3B0A8"/>
<dbReference type="GO" id="GO:0005634">
    <property type="term" value="C:nucleus"/>
    <property type="evidence" value="ECO:0007669"/>
    <property type="project" value="TreeGrafter"/>
</dbReference>
<feature type="compositionally biased region" description="Polar residues" evidence="5">
    <location>
        <begin position="32"/>
        <end position="45"/>
    </location>
</feature>
<dbReference type="InterPro" id="IPR036864">
    <property type="entry name" value="Zn2-C6_fun-type_DNA-bd_sf"/>
</dbReference>
<keyword evidence="3" id="KW-0804">Transcription</keyword>
<keyword evidence="8" id="KW-1185">Reference proteome</keyword>
<evidence type="ECO:0000256" key="5">
    <source>
        <dbReference type="SAM" id="MobiDB-lite"/>
    </source>
</evidence>
<feature type="compositionally biased region" description="Polar residues" evidence="5">
    <location>
        <begin position="153"/>
        <end position="163"/>
    </location>
</feature>
<name>A0A2T3B0A8_AMORE</name>
<organism evidence="7 8">
    <name type="scientific">Amorphotheca resinae ATCC 22711</name>
    <dbReference type="NCBI Taxonomy" id="857342"/>
    <lineage>
        <taxon>Eukaryota</taxon>
        <taxon>Fungi</taxon>
        <taxon>Dikarya</taxon>
        <taxon>Ascomycota</taxon>
        <taxon>Pezizomycotina</taxon>
        <taxon>Leotiomycetes</taxon>
        <taxon>Helotiales</taxon>
        <taxon>Amorphothecaceae</taxon>
        <taxon>Amorphotheca</taxon>
    </lineage>
</organism>
<dbReference type="GeneID" id="36570785"/>
<dbReference type="SUPFAM" id="SSF57701">
    <property type="entry name" value="Zn2/Cys6 DNA-binding domain"/>
    <property type="match status" value="1"/>
</dbReference>
<dbReference type="GO" id="GO:0000981">
    <property type="term" value="F:DNA-binding transcription factor activity, RNA polymerase II-specific"/>
    <property type="evidence" value="ECO:0007669"/>
    <property type="project" value="InterPro"/>
</dbReference>
<dbReference type="CDD" id="cd00067">
    <property type="entry name" value="GAL4"/>
    <property type="match status" value="1"/>
</dbReference>
<dbReference type="OrthoDB" id="47007at2759"/>
<dbReference type="PANTHER" id="PTHR47424">
    <property type="entry name" value="REGULATORY PROTEIN GAL4"/>
    <property type="match status" value="1"/>
</dbReference>
<dbReference type="Proteomes" id="UP000241818">
    <property type="component" value="Unassembled WGS sequence"/>
</dbReference>
<dbReference type="RefSeq" id="XP_024720355.1">
    <property type="nucleotide sequence ID" value="XM_024862704.1"/>
</dbReference>
<feature type="compositionally biased region" description="Polar residues" evidence="5">
    <location>
        <begin position="66"/>
        <end position="119"/>
    </location>
</feature>
<evidence type="ECO:0000313" key="8">
    <source>
        <dbReference type="Proteomes" id="UP000241818"/>
    </source>
</evidence>
<feature type="region of interest" description="Disordered" evidence="5">
    <location>
        <begin position="138"/>
        <end position="169"/>
    </location>
</feature>
<keyword evidence="4" id="KW-0539">Nucleus</keyword>
<dbReference type="GO" id="GO:0000435">
    <property type="term" value="P:positive regulation of transcription from RNA polymerase II promoter by galactose"/>
    <property type="evidence" value="ECO:0007669"/>
    <property type="project" value="TreeGrafter"/>
</dbReference>
<dbReference type="GO" id="GO:0000978">
    <property type="term" value="F:RNA polymerase II cis-regulatory region sequence-specific DNA binding"/>
    <property type="evidence" value="ECO:0007669"/>
    <property type="project" value="TreeGrafter"/>
</dbReference>
<dbReference type="EMBL" id="KZ679012">
    <property type="protein sequence ID" value="PSS16847.1"/>
    <property type="molecule type" value="Genomic_DNA"/>
</dbReference>
<dbReference type="Gene3D" id="4.10.240.10">
    <property type="entry name" value="Zn(2)-C6 fungal-type DNA-binding domain"/>
    <property type="match status" value="1"/>
</dbReference>
<protein>
    <recommendedName>
        <fullName evidence="6">Zn(2)-C6 fungal-type domain-containing protein</fullName>
    </recommendedName>
</protein>
<gene>
    <name evidence="7" type="ORF">M430DRAFT_141295</name>
</gene>
<dbReference type="PANTHER" id="PTHR47424:SF9">
    <property type="entry name" value="TAH-2"/>
    <property type="match status" value="1"/>
</dbReference>
<keyword evidence="1" id="KW-0479">Metal-binding</keyword>
<dbReference type="STRING" id="857342.A0A2T3B0A8"/>
<dbReference type="GO" id="GO:0008270">
    <property type="term" value="F:zinc ion binding"/>
    <property type="evidence" value="ECO:0007669"/>
    <property type="project" value="InterPro"/>
</dbReference>
<dbReference type="InterPro" id="IPR007219">
    <property type="entry name" value="XnlR_reg_dom"/>
</dbReference>
<dbReference type="Pfam" id="PF00172">
    <property type="entry name" value="Zn_clus"/>
    <property type="match status" value="1"/>
</dbReference>